<dbReference type="Pfam" id="PF00534">
    <property type="entry name" value="Glycos_transf_1"/>
    <property type="match status" value="1"/>
</dbReference>
<reference evidence="3 4" key="1">
    <citation type="journal article" date="2003" name="Int. J. Syst. Evol. Microbiol.">
        <title>Halobacillus salinus sp. nov., isolated from a salt lake on the coast of the East Sea in Korea.</title>
        <authorList>
            <person name="Yoon J.H."/>
            <person name="Kang K.H."/>
            <person name="Park Y.H."/>
        </authorList>
    </citation>
    <scope>NUCLEOTIDE SEQUENCE [LARGE SCALE GENOMIC DNA]</scope>
    <source>
        <strain evidence="3 4">HSL-3</strain>
    </source>
</reference>
<comment type="caution">
    <text evidence="3">The sequence shown here is derived from an EMBL/GenBank/DDBJ whole genome shotgun (WGS) entry which is preliminary data.</text>
</comment>
<gene>
    <name evidence="3" type="ORF">E4663_14255</name>
</gene>
<proteinExistence type="predicted"/>
<dbReference type="CDD" id="cd03808">
    <property type="entry name" value="GT4_CapM-like"/>
    <property type="match status" value="1"/>
</dbReference>
<dbReference type="Gene3D" id="3.40.50.2000">
    <property type="entry name" value="Glycogen Phosphorylase B"/>
    <property type="match status" value="2"/>
</dbReference>
<dbReference type="InterPro" id="IPR001296">
    <property type="entry name" value="Glyco_trans_1"/>
</dbReference>
<dbReference type="SUPFAM" id="SSF53756">
    <property type="entry name" value="UDP-Glycosyltransferase/glycogen phosphorylase"/>
    <property type="match status" value="1"/>
</dbReference>
<dbReference type="EMBL" id="SRJC01000003">
    <property type="protein sequence ID" value="TGB02518.1"/>
    <property type="molecule type" value="Genomic_DNA"/>
</dbReference>
<dbReference type="InterPro" id="IPR028098">
    <property type="entry name" value="Glyco_trans_4-like_N"/>
</dbReference>
<dbReference type="PANTHER" id="PTHR12526:SF630">
    <property type="entry name" value="GLYCOSYLTRANSFERASE"/>
    <property type="match status" value="1"/>
</dbReference>
<evidence type="ECO:0000259" key="1">
    <source>
        <dbReference type="Pfam" id="PF00534"/>
    </source>
</evidence>
<dbReference type="Proteomes" id="UP000297982">
    <property type="component" value="Unassembled WGS sequence"/>
</dbReference>
<organism evidence="3 4">
    <name type="scientific">Halobacillus salinus</name>
    <dbReference type="NCBI Taxonomy" id="192814"/>
    <lineage>
        <taxon>Bacteria</taxon>
        <taxon>Bacillati</taxon>
        <taxon>Bacillota</taxon>
        <taxon>Bacilli</taxon>
        <taxon>Bacillales</taxon>
        <taxon>Bacillaceae</taxon>
        <taxon>Halobacillus</taxon>
    </lineage>
</organism>
<dbReference type="GO" id="GO:0016757">
    <property type="term" value="F:glycosyltransferase activity"/>
    <property type="evidence" value="ECO:0007669"/>
    <property type="project" value="InterPro"/>
</dbReference>
<accession>A0A4Z0H0M3</accession>
<feature type="domain" description="Glycosyltransferase subfamily 4-like N-terminal" evidence="2">
    <location>
        <begin position="22"/>
        <end position="146"/>
    </location>
</feature>
<dbReference type="AlphaFoldDB" id="A0A4Z0H0M3"/>
<evidence type="ECO:0000313" key="3">
    <source>
        <dbReference type="EMBL" id="TGB02518.1"/>
    </source>
</evidence>
<keyword evidence="3" id="KW-0808">Transferase</keyword>
<protein>
    <submittedName>
        <fullName evidence="3">Glycosyltransferase family 1 protein</fullName>
    </submittedName>
</protein>
<evidence type="ECO:0000313" key="4">
    <source>
        <dbReference type="Proteomes" id="UP000297982"/>
    </source>
</evidence>
<dbReference type="Pfam" id="PF13477">
    <property type="entry name" value="Glyco_trans_4_2"/>
    <property type="match status" value="1"/>
</dbReference>
<feature type="domain" description="Glycosyl transferase family 1" evidence="1">
    <location>
        <begin position="188"/>
        <end position="353"/>
    </location>
</feature>
<dbReference type="PANTHER" id="PTHR12526">
    <property type="entry name" value="GLYCOSYLTRANSFERASE"/>
    <property type="match status" value="1"/>
</dbReference>
<keyword evidence="4" id="KW-1185">Reference proteome</keyword>
<sequence>MMKVANICTTSLSHKILVDKLSVLESKGYEVHLISAKEGFNNNLFKHRNINLRFVEMKREIAPLSDLVSIIRLVRLLKKERYDIVHTHTAKAGIIGRISGKLAGVPIVIHTSHGLPYYEGQSKVKYKVYEFFEKVASIFCDAIGSQNTEDIEKIKRNAVNKEVFYEGNGVDLALLDNYKQNITLDKIQKMKKELDIPPEKIVILVGARFEPVKNHKYLISSLKELNKTNDNFICLLAGQGDLEKEIRKQVVEAGLKDQVRFLGYQSYIYPFIKMADIIALTSEKEGLPRIIMEAMAFKKPVIGSDVLGTRELVNNDVNGYLVEYENVNEMAKKLDNLLEDDLLRSKFGANGREILEKQFTEQIVVDRIVDKYKQLSKKA</sequence>
<name>A0A4Z0H0M3_9BACI</name>
<evidence type="ECO:0000259" key="2">
    <source>
        <dbReference type="Pfam" id="PF13477"/>
    </source>
</evidence>